<accession>A0A484WQT0</accession>
<name>A0A484WQT0_9ENTR</name>
<dbReference type="PRINTS" id="PR00509">
    <property type="entry name" value="PGMPMM"/>
</dbReference>
<dbReference type="SUPFAM" id="SSF53738">
    <property type="entry name" value="Phosphoglucomutase, first 3 domains"/>
    <property type="match status" value="2"/>
</dbReference>
<dbReference type="Gene3D" id="3.30.310.50">
    <property type="entry name" value="Alpha-D-phosphohexomutase, C-terminal domain"/>
    <property type="match status" value="1"/>
</dbReference>
<dbReference type="Pfam" id="PF02879">
    <property type="entry name" value="PGM_PMM_II"/>
    <property type="match status" value="1"/>
</dbReference>
<dbReference type="EMBL" id="CAADIW010000004">
    <property type="protein sequence ID" value="VFS14278.1"/>
    <property type="molecule type" value="Genomic_DNA"/>
</dbReference>
<feature type="domain" description="Alpha-D-phosphohexomutase alpha/beta/alpha" evidence="7">
    <location>
        <begin position="59"/>
        <end position="134"/>
    </location>
</feature>
<gene>
    <name evidence="9" type="primary">algC</name>
    <name evidence="9" type="ORF">NCTC12126_00848</name>
</gene>
<protein>
    <submittedName>
        <fullName evidence="9">Phosphomannomutase</fullName>
        <ecNumber evidence="9">5.4.2.2</ecNumber>
    </submittedName>
</protein>
<reference evidence="9 10" key="1">
    <citation type="submission" date="2019-03" db="EMBL/GenBank/DDBJ databases">
        <authorList>
            <consortium name="Pathogen Informatics"/>
        </authorList>
    </citation>
    <scope>NUCLEOTIDE SEQUENCE [LARGE SCALE GENOMIC DNA]</scope>
    <source>
        <strain evidence="9 10">NCTC12126</strain>
    </source>
</reference>
<dbReference type="GO" id="GO:0004614">
    <property type="term" value="F:phosphoglucomutase activity"/>
    <property type="evidence" value="ECO:0007669"/>
    <property type="project" value="UniProtKB-EC"/>
</dbReference>
<keyword evidence="4" id="KW-0460">Magnesium</keyword>
<dbReference type="PANTHER" id="PTHR43771:SF1">
    <property type="entry name" value="PHOSPHOMANNOMUTASE"/>
    <property type="match status" value="1"/>
</dbReference>
<evidence type="ECO:0000256" key="4">
    <source>
        <dbReference type="ARBA" id="ARBA00022842"/>
    </source>
</evidence>
<dbReference type="AlphaFoldDB" id="A0A484WQT0"/>
<dbReference type="InterPro" id="IPR005843">
    <property type="entry name" value="A-D-PHexomutase_C"/>
</dbReference>
<evidence type="ECO:0000259" key="8">
    <source>
        <dbReference type="Pfam" id="PF02880"/>
    </source>
</evidence>
<dbReference type="Pfam" id="PF00408">
    <property type="entry name" value="PGM_PMM_IV"/>
    <property type="match status" value="1"/>
</dbReference>
<dbReference type="Pfam" id="PF02880">
    <property type="entry name" value="PGM_PMM_III"/>
    <property type="match status" value="1"/>
</dbReference>
<evidence type="ECO:0000256" key="1">
    <source>
        <dbReference type="ARBA" id="ARBA00001946"/>
    </source>
</evidence>
<evidence type="ECO:0000256" key="3">
    <source>
        <dbReference type="ARBA" id="ARBA00022723"/>
    </source>
</evidence>
<evidence type="ECO:0000256" key="2">
    <source>
        <dbReference type="ARBA" id="ARBA00022553"/>
    </source>
</evidence>
<dbReference type="Gene3D" id="3.40.120.10">
    <property type="entry name" value="Alpha-D-Glucose-1,6-Bisphosphate, subunit A, domain 3"/>
    <property type="match status" value="2"/>
</dbReference>
<feature type="domain" description="Alpha-D-phosphohexomutase alpha/beta/alpha" evidence="8">
    <location>
        <begin position="142"/>
        <end position="247"/>
    </location>
</feature>
<dbReference type="Proteomes" id="UP000351155">
    <property type="component" value="Unassembled WGS sequence"/>
</dbReference>
<evidence type="ECO:0000259" key="7">
    <source>
        <dbReference type="Pfam" id="PF02879"/>
    </source>
</evidence>
<keyword evidence="2" id="KW-0597">Phosphoprotein</keyword>
<dbReference type="GO" id="GO:0046872">
    <property type="term" value="F:metal ion binding"/>
    <property type="evidence" value="ECO:0007669"/>
    <property type="project" value="UniProtKB-KW"/>
</dbReference>
<dbReference type="InterPro" id="IPR005845">
    <property type="entry name" value="A-D-PHexomutase_a/b/a-II"/>
</dbReference>
<organism evidence="9 10">
    <name type="scientific">Enterobacter cancerogenus</name>
    <dbReference type="NCBI Taxonomy" id="69218"/>
    <lineage>
        <taxon>Bacteria</taxon>
        <taxon>Pseudomonadati</taxon>
        <taxon>Pseudomonadota</taxon>
        <taxon>Gammaproteobacteria</taxon>
        <taxon>Enterobacterales</taxon>
        <taxon>Enterobacteriaceae</taxon>
        <taxon>Enterobacter</taxon>
        <taxon>Enterobacter cloacae complex</taxon>
    </lineage>
</organism>
<sequence>MLEIKALAEQNRFPPCVRRGGVFPFDNRPAWVNCLLRVLTAAPETHVTPGGQRRHGTAGPALDALDAGLKRAGVSVEFIRIHHQPDGRFPAGVPNPMLPENRQSTRQAVIEHHADAGIAWDGDFDRCFFFDERGDYVENYFLVGLFAEYFLRRYPGSRIILDPRLIWNTLDVVARCGGTAIVSKTGHAFIKARMRRENAIYGGEMSGHHYFRDFGYCDSGMIPLVLMLQILGADAQPLSHLMRHAQARYPVSGEINLTVNEPAALLHDVAAHYAPSASGRDDCDGLSLAFADWRFNLRASNTEPLVRLNVETRGDAALLVHKTHEVLMLISALQAAKETL</sequence>
<evidence type="ECO:0000313" key="10">
    <source>
        <dbReference type="Proteomes" id="UP000351155"/>
    </source>
</evidence>
<dbReference type="InterPro" id="IPR005846">
    <property type="entry name" value="A-D-PHexomutase_a/b/a-III"/>
</dbReference>
<feature type="domain" description="Alpha-D-phosphohexomutase C-terminal" evidence="6">
    <location>
        <begin position="254"/>
        <end position="317"/>
    </location>
</feature>
<keyword evidence="3" id="KW-0479">Metal-binding</keyword>
<dbReference type="SUPFAM" id="SSF55957">
    <property type="entry name" value="Phosphoglucomutase, C-terminal domain"/>
    <property type="match status" value="1"/>
</dbReference>
<evidence type="ECO:0000259" key="6">
    <source>
        <dbReference type="Pfam" id="PF00408"/>
    </source>
</evidence>
<dbReference type="InterPro" id="IPR036900">
    <property type="entry name" value="A-D-PHexomutase_C_sf"/>
</dbReference>
<dbReference type="GO" id="GO:0005975">
    <property type="term" value="P:carbohydrate metabolic process"/>
    <property type="evidence" value="ECO:0007669"/>
    <property type="project" value="InterPro"/>
</dbReference>
<proteinExistence type="predicted"/>
<dbReference type="PANTHER" id="PTHR43771">
    <property type="entry name" value="PHOSPHOMANNOMUTASE"/>
    <property type="match status" value="1"/>
</dbReference>
<dbReference type="EC" id="5.4.2.2" evidence="9"/>
<evidence type="ECO:0000256" key="5">
    <source>
        <dbReference type="ARBA" id="ARBA00023235"/>
    </source>
</evidence>
<comment type="cofactor">
    <cofactor evidence="1">
        <name>Mg(2+)</name>
        <dbReference type="ChEBI" id="CHEBI:18420"/>
    </cofactor>
</comment>
<dbReference type="InterPro" id="IPR016055">
    <property type="entry name" value="A-D-PHexomutase_a/b/a-I/II/III"/>
</dbReference>
<dbReference type="InterPro" id="IPR005841">
    <property type="entry name" value="Alpha-D-phosphohexomutase_SF"/>
</dbReference>
<evidence type="ECO:0000313" key="9">
    <source>
        <dbReference type="EMBL" id="VFS14278.1"/>
    </source>
</evidence>
<keyword evidence="5 9" id="KW-0413">Isomerase</keyword>